<evidence type="ECO:0000259" key="2">
    <source>
        <dbReference type="Pfam" id="PF02470"/>
    </source>
</evidence>
<reference evidence="4 5" key="1">
    <citation type="submission" date="2020-07" db="EMBL/GenBank/DDBJ databases">
        <title>Sequencing the genomes of 1000 actinobacteria strains.</title>
        <authorList>
            <person name="Klenk H.-P."/>
        </authorList>
    </citation>
    <scope>NUCLEOTIDE SEQUENCE [LARGE SCALE GENOMIC DNA]</scope>
    <source>
        <strain evidence="4 5">DSM 23819</strain>
    </source>
</reference>
<accession>A0A7Y9UNW3</accession>
<feature type="domain" description="Mce/MlaD" evidence="2">
    <location>
        <begin position="48"/>
        <end position="122"/>
    </location>
</feature>
<dbReference type="NCBIfam" id="TIGR00996">
    <property type="entry name" value="Mtu_fam_mce"/>
    <property type="match status" value="1"/>
</dbReference>
<keyword evidence="1" id="KW-0732">Signal</keyword>
<dbReference type="InterPro" id="IPR052336">
    <property type="entry name" value="MlaD_Phospholipid_Transporter"/>
</dbReference>
<dbReference type="Proteomes" id="UP000540656">
    <property type="component" value="Unassembled WGS sequence"/>
</dbReference>
<gene>
    <name evidence="4" type="ORF">BJ980_000505</name>
</gene>
<feature type="signal peptide" evidence="1">
    <location>
        <begin position="1"/>
        <end position="27"/>
    </location>
</feature>
<evidence type="ECO:0000259" key="3">
    <source>
        <dbReference type="Pfam" id="PF11887"/>
    </source>
</evidence>
<evidence type="ECO:0000256" key="1">
    <source>
        <dbReference type="SAM" id="SignalP"/>
    </source>
</evidence>
<protein>
    <submittedName>
        <fullName evidence="4">Phospholipid/cholesterol/gamma-HCH transport system substrate-binding protein</fullName>
    </submittedName>
</protein>
<dbReference type="InterPro" id="IPR024516">
    <property type="entry name" value="Mce_C"/>
</dbReference>
<evidence type="ECO:0000313" key="5">
    <source>
        <dbReference type="Proteomes" id="UP000540656"/>
    </source>
</evidence>
<sequence>MTARIPTRPMKRIATVLIASLALLLAACDFDGAYDLPLPGSPVDKDKSYVITADFRDVLNVVPKSPVMVDDVTVGEITEVDRNGWHARVTMRIRDDVKLPANSMAMIRQTSLLGEKYVALEEPVDEPAAGVLTDKGHIALSATGRNPEVEEVLGALSFLLSGGGVAQLGTITTELNNVMSGRTGDVKRLLTNLDQVVGTLDDQKADIIDAMESMNKLATTLNTERDAIGEAIDVMPAAIKVLKDQHGELVKMLKGLEELGKVGTRVIGASKDDLIASLKSLKPILTALNEAGASLPAGLSLMLSFPFPEEAQDIVKGDYGNTEIRLDVNLENYITDSLITLPDPAELVKDLTKCLGSGNLASKACAKFLTNLDLFRELRAACKEPINKLRDVCKILAKLPGGGLPDLSDLSKLLGQPGLSAVPELLGLDGLLGLKKAATGGPDAPRADLYGTGITS</sequence>
<dbReference type="EMBL" id="JACCAA010000001">
    <property type="protein sequence ID" value="NYG57582.1"/>
    <property type="molecule type" value="Genomic_DNA"/>
</dbReference>
<dbReference type="GO" id="GO:0005576">
    <property type="term" value="C:extracellular region"/>
    <property type="evidence" value="ECO:0007669"/>
    <property type="project" value="TreeGrafter"/>
</dbReference>
<feature type="domain" description="Mammalian cell entry C-terminal" evidence="3">
    <location>
        <begin position="131"/>
        <end position="299"/>
    </location>
</feature>
<dbReference type="AlphaFoldDB" id="A0A7Y9UNW3"/>
<dbReference type="Pfam" id="PF11887">
    <property type="entry name" value="Mce4_CUP1"/>
    <property type="match status" value="1"/>
</dbReference>
<dbReference type="InterPro" id="IPR003399">
    <property type="entry name" value="Mce/MlaD"/>
</dbReference>
<dbReference type="PROSITE" id="PS51257">
    <property type="entry name" value="PROKAR_LIPOPROTEIN"/>
    <property type="match status" value="1"/>
</dbReference>
<dbReference type="RefSeq" id="WP_179500833.1">
    <property type="nucleotide sequence ID" value="NZ_JACCAA010000001.1"/>
</dbReference>
<feature type="chain" id="PRO_5038844430" evidence="1">
    <location>
        <begin position="28"/>
        <end position="456"/>
    </location>
</feature>
<keyword evidence="5" id="KW-1185">Reference proteome</keyword>
<dbReference type="PANTHER" id="PTHR33371:SF15">
    <property type="entry name" value="LIPOPROTEIN LPRN"/>
    <property type="match status" value="1"/>
</dbReference>
<dbReference type="Pfam" id="PF02470">
    <property type="entry name" value="MlaD"/>
    <property type="match status" value="1"/>
</dbReference>
<proteinExistence type="predicted"/>
<evidence type="ECO:0000313" key="4">
    <source>
        <dbReference type="EMBL" id="NYG57582.1"/>
    </source>
</evidence>
<organism evidence="4 5">
    <name type="scientific">Nocardioides daedukensis</name>
    <dbReference type="NCBI Taxonomy" id="634462"/>
    <lineage>
        <taxon>Bacteria</taxon>
        <taxon>Bacillati</taxon>
        <taxon>Actinomycetota</taxon>
        <taxon>Actinomycetes</taxon>
        <taxon>Propionibacteriales</taxon>
        <taxon>Nocardioidaceae</taxon>
        <taxon>Nocardioides</taxon>
    </lineage>
</organism>
<name>A0A7Y9UNW3_9ACTN</name>
<dbReference type="InterPro" id="IPR005693">
    <property type="entry name" value="Mce"/>
</dbReference>
<dbReference type="PANTHER" id="PTHR33371">
    <property type="entry name" value="INTERMEMBRANE PHOSPHOLIPID TRANSPORT SYSTEM BINDING PROTEIN MLAD-RELATED"/>
    <property type="match status" value="1"/>
</dbReference>
<comment type="caution">
    <text evidence="4">The sequence shown here is derived from an EMBL/GenBank/DDBJ whole genome shotgun (WGS) entry which is preliminary data.</text>
</comment>